<dbReference type="PANTHER" id="PTHR12353">
    <property type="entry name" value="DISKS LARGE-ASSOCIATED PROTEIN DAP SAP90/PSD-95-ASSOCIATED PROTEIN"/>
    <property type="match status" value="1"/>
</dbReference>
<gene>
    <name evidence="3" type="ORF">V9T40_012198</name>
</gene>
<evidence type="ECO:0000256" key="2">
    <source>
        <dbReference type="SAM" id="MobiDB-lite"/>
    </source>
</evidence>
<protein>
    <submittedName>
        <fullName evidence="3">Uncharacterized protein</fullName>
    </submittedName>
</protein>
<feature type="region of interest" description="Disordered" evidence="2">
    <location>
        <begin position="207"/>
        <end position="231"/>
    </location>
</feature>
<reference evidence="3 4" key="1">
    <citation type="submission" date="2024-03" db="EMBL/GenBank/DDBJ databases">
        <title>Adaptation during the transition from Ophiocordyceps entomopathogen to insect associate is accompanied by gene loss and intensified selection.</title>
        <authorList>
            <person name="Ward C.M."/>
            <person name="Onetto C.A."/>
            <person name="Borneman A.R."/>
        </authorList>
    </citation>
    <scope>NUCLEOTIDE SEQUENCE [LARGE SCALE GENOMIC DNA]</scope>
    <source>
        <strain evidence="3">AWRI1</strain>
        <tissue evidence="3">Single Adult Female</tissue>
    </source>
</reference>
<feature type="compositionally biased region" description="Basic and acidic residues" evidence="2">
    <location>
        <begin position="13"/>
        <end position="24"/>
    </location>
</feature>
<comment type="caution">
    <text evidence="3">The sequence shown here is derived from an EMBL/GenBank/DDBJ whole genome shotgun (WGS) entry which is preliminary data.</text>
</comment>
<dbReference type="PANTHER" id="PTHR12353:SF1">
    <property type="entry name" value="DISKS LARGE-ASSOCIATED PROTEIN 5"/>
    <property type="match status" value="1"/>
</dbReference>
<comment type="similarity">
    <text evidence="1">Belongs to the SAPAP family.</text>
</comment>
<organism evidence="3 4">
    <name type="scientific">Parthenolecanium corni</name>
    <dbReference type="NCBI Taxonomy" id="536013"/>
    <lineage>
        <taxon>Eukaryota</taxon>
        <taxon>Metazoa</taxon>
        <taxon>Ecdysozoa</taxon>
        <taxon>Arthropoda</taxon>
        <taxon>Hexapoda</taxon>
        <taxon>Insecta</taxon>
        <taxon>Pterygota</taxon>
        <taxon>Neoptera</taxon>
        <taxon>Paraneoptera</taxon>
        <taxon>Hemiptera</taxon>
        <taxon>Sternorrhyncha</taxon>
        <taxon>Coccoidea</taxon>
        <taxon>Coccidae</taxon>
        <taxon>Parthenolecanium</taxon>
    </lineage>
</organism>
<sequence>MTPFEFGCVTPERISDEQVEEKRKPANGNGNSKMTADDIEKYQKAVDDTSDRLRDLCDRWAAEVERGGPTLNEEVVQKVHSVTGKSQLLRTSKFKQFRGFLRDAADKTVGRPVLLDDVRGFWETIYIQVEEVLRAFDELERIKADGYVISSATTVTDGVGGLCPSRKVAKKATTTTTTAAAASAKKPVVAASSSLKNFISAQRERKKLNEVGDSGNSSAPVSEKVPSNGHV</sequence>
<dbReference type="EMBL" id="JBBCAQ010000036">
    <property type="protein sequence ID" value="KAK7575912.1"/>
    <property type="molecule type" value="Genomic_DNA"/>
</dbReference>
<evidence type="ECO:0000313" key="3">
    <source>
        <dbReference type="EMBL" id="KAK7575912.1"/>
    </source>
</evidence>
<proteinExistence type="inferred from homology"/>
<keyword evidence="4" id="KW-1185">Reference proteome</keyword>
<accession>A0AAN9XZ41</accession>
<dbReference type="InterPro" id="IPR005026">
    <property type="entry name" value="SAPAP"/>
</dbReference>
<name>A0AAN9XZ41_9HEMI</name>
<evidence type="ECO:0000313" key="4">
    <source>
        <dbReference type="Proteomes" id="UP001367676"/>
    </source>
</evidence>
<dbReference type="Proteomes" id="UP001367676">
    <property type="component" value="Unassembled WGS sequence"/>
</dbReference>
<dbReference type="AlphaFoldDB" id="A0AAN9XZ41"/>
<dbReference type="Pfam" id="PF03359">
    <property type="entry name" value="GKAP"/>
    <property type="match status" value="1"/>
</dbReference>
<feature type="region of interest" description="Disordered" evidence="2">
    <location>
        <begin position="1"/>
        <end position="37"/>
    </location>
</feature>
<dbReference type="GO" id="GO:0023052">
    <property type="term" value="P:signaling"/>
    <property type="evidence" value="ECO:0007669"/>
    <property type="project" value="InterPro"/>
</dbReference>
<evidence type="ECO:0000256" key="1">
    <source>
        <dbReference type="ARBA" id="ARBA00008839"/>
    </source>
</evidence>